<dbReference type="EMBL" id="SRPW01000068">
    <property type="protein sequence ID" value="KAG6018100.1"/>
    <property type="molecule type" value="Genomic_DNA"/>
</dbReference>
<dbReference type="OrthoDB" id="4756206at2759"/>
<evidence type="ECO:0000313" key="12">
    <source>
        <dbReference type="Proteomes" id="UP000748025"/>
    </source>
</evidence>
<comment type="caution">
    <text evidence="11">The sequence shown here is derived from an EMBL/GenBank/DDBJ whole genome shotgun (WGS) entry which is preliminary data.</text>
</comment>
<evidence type="ECO:0000256" key="8">
    <source>
        <dbReference type="ARBA" id="ARBA00023295"/>
    </source>
</evidence>
<comment type="similarity">
    <text evidence="3 10">Belongs to the glycosyl hydrolase 75 family.</text>
</comment>
<dbReference type="Pfam" id="PF07335">
    <property type="entry name" value="Glyco_hydro_75"/>
    <property type="match status" value="1"/>
</dbReference>
<dbReference type="PANTHER" id="PTHR42061">
    <property type="entry name" value="ENDO-CHITOSANASE"/>
    <property type="match status" value="1"/>
</dbReference>
<dbReference type="AlphaFoldDB" id="A0A9P7NHH6"/>
<dbReference type="InterPro" id="IPR009939">
    <property type="entry name" value="Chitosanase_fungal"/>
</dbReference>
<dbReference type="EC" id="3.2.1.132" evidence="10"/>
<dbReference type="Proteomes" id="UP000748025">
    <property type="component" value="Unassembled WGS sequence"/>
</dbReference>
<evidence type="ECO:0000256" key="5">
    <source>
        <dbReference type="ARBA" id="ARBA00022729"/>
    </source>
</evidence>
<evidence type="ECO:0000256" key="3">
    <source>
        <dbReference type="ARBA" id="ARBA00007799"/>
    </source>
</evidence>
<gene>
    <name evidence="11" type="ORF">E4U43_007573</name>
</gene>
<dbReference type="GO" id="GO:0016977">
    <property type="term" value="F:chitosanase activity"/>
    <property type="evidence" value="ECO:0007669"/>
    <property type="project" value="UniProtKB-EC"/>
</dbReference>
<keyword evidence="8 10" id="KW-0326">Glycosidase</keyword>
<evidence type="ECO:0000256" key="10">
    <source>
        <dbReference type="RuleBase" id="RU361208"/>
    </source>
</evidence>
<keyword evidence="4" id="KW-0964">Secreted</keyword>
<organism evidence="11 12">
    <name type="scientific">Claviceps pusilla</name>
    <dbReference type="NCBI Taxonomy" id="123648"/>
    <lineage>
        <taxon>Eukaryota</taxon>
        <taxon>Fungi</taxon>
        <taxon>Dikarya</taxon>
        <taxon>Ascomycota</taxon>
        <taxon>Pezizomycotina</taxon>
        <taxon>Sordariomycetes</taxon>
        <taxon>Hypocreomycetidae</taxon>
        <taxon>Hypocreales</taxon>
        <taxon>Clavicipitaceae</taxon>
        <taxon>Claviceps</taxon>
    </lineage>
</organism>
<comment type="subcellular location">
    <subcellularLocation>
        <location evidence="2 10">Secreted</location>
    </subcellularLocation>
</comment>
<protein>
    <recommendedName>
        <fullName evidence="10">Endo-chitosanase</fullName>
        <ecNumber evidence="10">3.2.1.132</ecNumber>
    </recommendedName>
</protein>
<keyword evidence="9 10" id="KW-0624">Polysaccharide degradation</keyword>
<evidence type="ECO:0000256" key="4">
    <source>
        <dbReference type="ARBA" id="ARBA00022525"/>
    </source>
</evidence>
<keyword evidence="5 10" id="KW-0732">Signal</keyword>
<comment type="function">
    <text evidence="10">Chitosanase catalyzing the endo-type cleavage of chitosan, the deacylated form of chitin. Chitosanase may be crucial in the degradation of the deacetylated portion of chitin in the fungal cell wall.</text>
</comment>
<reference evidence="11" key="1">
    <citation type="journal article" date="2020" name="bioRxiv">
        <title>Whole genome comparisons of ergot fungi reveals the divergence and evolution of species within the genus Claviceps are the result of varying mechanisms driving genome evolution and host range expansion.</title>
        <authorList>
            <person name="Wyka S.A."/>
            <person name="Mondo S.J."/>
            <person name="Liu M."/>
            <person name="Dettman J."/>
            <person name="Nalam V."/>
            <person name="Broders K.D."/>
        </authorList>
    </citation>
    <scope>NUCLEOTIDE SEQUENCE</scope>
    <source>
        <strain evidence="11">CCC 602</strain>
    </source>
</reference>
<dbReference type="PANTHER" id="PTHR42061:SF6">
    <property type="entry name" value="ENDO-CHITOSANASE"/>
    <property type="match status" value="1"/>
</dbReference>
<sequence length="195" mass="20590">MILSAPFFMAWASLATARDVPSNVKALYDQIRSQGQCQNVLAGGFHSQQNDRGNFDYCADHLRDDEVIYIQGRRGALANMDVDCDGIQHALPTTAAAALPPTPIWGDENGDDGPQAMVGEASIALATACFGHGVNGNAGHDKNDVLYLAFPGKDAVPGAKGAKWNAQKFDAFEASIASLGDKLIKRIGKRTGAGS</sequence>
<keyword evidence="7" id="KW-0119">Carbohydrate metabolism</keyword>
<dbReference type="GO" id="GO:0005576">
    <property type="term" value="C:extracellular region"/>
    <property type="evidence" value="ECO:0007669"/>
    <property type="project" value="UniProtKB-SubCell"/>
</dbReference>
<accession>A0A9P7NHH6</accession>
<evidence type="ECO:0000256" key="9">
    <source>
        <dbReference type="ARBA" id="ARBA00023326"/>
    </source>
</evidence>
<keyword evidence="12" id="KW-1185">Reference proteome</keyword>
<evidence type="ECO:0000256" key="2">
    <source>
        <dbReference type="ARBA" id="ARBA00004613"/>
    </source>
</evidence>
<name>A0A9P7NHH6_9HYPO</name>
<dbReference type="GO" id="GO:0000272">
    <property type="term" value="P:polysaccharide catabolic process"/>
    <property type="evidence" value="ECO:0007669"/>
    <property type="project" value="UniProtKB-KW"/>
</dbReference>
<evidence type="ECO:0000313" key="11">
    <source>
        <dbReference type="EMBL" id="KAG6018100.1"/>
    </source>
</evidence>
<evidence type="ECO:0000256" key="1">
    <source>
        <dbReference type="ARBA" id="ARBA00000405"/>
    </source>
</evidence>
<evidence type="ECO:0000256" key="6">
    <source>
        <dbReference type="ARBA" id="ARBA00022801"/>
    </source>
</evidence>
<comment type="catalytic activity">
    <reaction evidence="1 10">
        <text>Endohydrolysis of beta-(1-&gt;4)-linkages between D-glucosamine residues in a partly acetylated chitosan.</text>
        <dbReference type="EC" id="3.2.1.132"/>
    </reaction>
</comment>
<feature type="signal peptide" evidence="10">
    <location>
        <begin position="1"/>
        <end position="17"/>
    </location>
</feature>
<proteinExistence type="inferred from homology"/>
<keyword evidence="6 10" id="KW-0378">Hydrolase</keyword>
<evidence type="ECO:0000256" key="7">
    <source>
        <dbReference type="ARBA" id="ARBA00023277"/>
    </source>
</evidence>
<feature type="chain" id="PRO_5040531440" description="Endo-chitosanase" evidence="10">
    <location>
        <begin position="18"/>
        <end position="195"/>
    </location>
</feature>